<proteinExistence type="predicted"/>
<name>W7AFS4_PLAVN</name>
<gene>
    <name evidence="1" type="ORF">PVPCR_0100510</name>
    <name evidence="2" type="ORF">YYG_04741</name>
</gene>
<evidence type="ECO:0000313" key="4">
    <source>
        <dbReference type="Proteomes" id="UP000515268"/>
    </source>
</evidence>
<sequence>MIKNNVIKRVCKCENESGIMCRYRNSKYYYHKIVLLNKPGEIICLDYEKKRITNKVILSHINSSVNETKKGIKNIFDDTKKHELFSLSSRTNKRNYSKGISTKKKKSNEYVWYAYSKINRNTEKEKAVSFNNGTKTKNIFHLNNISCINSSNAQKIKIRTFTHTTNILLKNENFMKISKLSIIELLDYVNKNLEQNNDTKIWDNIFIQIDKLISKKKKNEYNEEIDLFFQKLNNFDYYTILNNLKYVDENTKNEILKGAFFECFVLNLRKRDITYYYGNDPKVSDNSLENFQKNDTQNKENKNLEEKNVKLIKKWLILLASFSNNSENMVMLKDYLNKIFRQNIDKLIEFDYFGKTTKYLENQINSKTMHSIIFTYENKLELMKPSDLSLSLFILQKCLILNYNLFNKIVDYVVYNPLNKFQTHKNFINFIKSVESFVIGQPQTLGKPIQDNINLYHIDNQNENENNIACAEEFQNNMNNFYNTSFLIFIKKISLIMHNYNLENLLFLSECVQNIIFMANTQNQIMHMFINKLRYNIDKYINMDTVDNYTLMRIYKIYSVFSFVPEIEFSYQASFNDHKINQKHSNINIEDDNNESTSAKTNIFDEKKKGNIVASELDEQKKIINKSEKNIENKNISKDSGDTILNKKEDINYLNTFIRDWDLIQIYNNTVNINKDLLSYNKNYDINSRNDLLKNVVAILCSRMDKNLDEIKTELNKIKKSDSNRINMLFPDKKDTVFSFVKSDINLDLLTSEIKKMNDNNVDKDMYRENFKNDLRNEYLLFYNIKVLSDILKFSQFSVNTNSYTYDIIKCIKKKLDEIAILYSINKNEMTENEESGWNEKNNTKGLGEIYKIDKDKIFSEIKNISLFQLYNFYSSCKNYSPTFILKFVDSLIKITPKINIVNLNNNSVISFNEKDICKTEYAEFYEEVTKNKIINSTIIPFVVHLLQTIKIIISSNLFLKNNTLNEYINIMTQYSYFVLFYYYYYYNSNKYEGGIENHGENIENNTHEEKQMINNLKTNKSNKEHTEINDYNNENDVFKNRENSIDSHKNYRKKICIFENLYLEDIWDIYTCLSTCLHFLNKTEEKTNGIKHLIHLENHFIEIISEKKYMKYLSDNLVFHLFKTPSTNKLEEIFDNAISSLKINNLKKNINKNDENNSSQNEKVLSLPASTAFFLSKIKLAMQCNNMDKPENIERVENCKKLFEILINDYKMLENCIENIFTSHNNPDQNINVHNNSTQIFSWTERENKRNGKENIYNNFSNKAKYYYLPYLVSNKVSVNKNIYFKTLINDMFFGAHQIKTLYNLQNTLLKTVKYIETTQINININYKLKEMQPFHNNLLSYLLELSNIVKNCLYSAFLSQPYIHKSPKKYVTKGLVNYFINNCKLSNDGNICEKNKSMLFNGVRNYKYMVNKLHS</sequence>
<dbReference type="EMBL" id="LR865406">
    <property type="protein sequence ID" value="CAD2095086.1"/>
    <property type="molecule type" value="Genomic_DNA"/>
</dbReference>
<evidence type="ECO:0000313" key="1">
    <source>
        <dbReference type="EMBL" id="CAD2095086.1"/>
    </source>
</evidence>
<organism evidence="2 3">
    <name type="scientific">Plasmodium vinckei petteri</name>
    <dbReference type="NCBI Taxonomy" id="138298"/>
    <lineage>
        <taxon>Eukaryota</taxon>
        <taxon>Sar</taxon>
        <taxon>Alveolata</taxon>
        <taxon>Apicomplexa</taxon>
        <taxon>Aconoidasida</taxon>
        <taxon>Haemosporida</taxon>
        <taxon>Plasmodiidae</taxon>
        <taxon>Plasmodium</taxon>
        <taxon>Plasmodium (Vinckeia)</taxon>
    </lineage>
</organism>
<reference evidence="2 3" key="1">
    <citation type="submission" date="2013-02" db="EMBL/GenBank/DDBJ databases">
        <title>The Genome Sequence of Plasmodium vinckei petteri CR.</title>
        <authorList>
            <consortium name="The Broad Institute Genome Sequencing Platform"/>
            <consortium name="The Broad Institute Genome Sequencing Center for Infectious Disease"/>
            <person name="Neafsey D."/>
            <person name="Cheeseman I."/>
            <person name="Volkman S."/>
            <person name="Adams J."/>
            <person name="Walker B."/>
            <person name="Young S.K."/>
            <person name="Zeng Q."/>
            <person name="Gargeya S."/>
            <person name="Fitzgerald M."/>
            <person name="Haas B."/>
            <person name="Abouelleil A."/>
            <person name="Alvarado L."/>
            <person name="Arachchi H.M."/>
            <person name="Berlin A.M."/>
            <person name="Chapman S.B."/>
            <person name="Dewar J."/>
            <person name="Goldberg J."/>
            <person name="Griggs A."/>
            <person name="Gujja S."/>
            <person name="Hansen M."/>
            <person name="Howarth C."/>
            <person name="Imamovic A."/>
            <person name="Larimer J."/>
            <person name="McCowan C."/>
            <person name="Murphy C."/>
            <person name="Neiman D."/>
            <person name="Pearson M."/>
            <person name="Priest M."/>
            <person name="Roberts A."/>
            <person name="Saif S."/>
            <person name="Shea T."/>
            <person name="Sisk P."/>
            <person name="Sykes S."/>
            <person name="Wortman J."/>
            <person name="Nusbaum C."/>
            <person name="Birren B."/>
        </authorList>
    </citation>
    <scope>NUCLEOTIDE SEQUENCE [LARGE SCALE GENOMIC DNA]</scope>
    <source>
        <strain evidence="2 3">CR</strain>
    </source>
</reference>
<dbReference type="Proteomes" id="UP000030659">
    <property type="component" value="Unassembled WGS sequence"/>
</dbReference>
<reference evidence="1 4" key="2">
    <citation type="submission" date="2020-08" db="EMBL/GenBank/DDBJ databases">
        <authorList>
            <person name="Ramaprasad A."/>
        </authorList>
    </citation>
    <scope>NUCLEOTIDE SEQUENCE [LARGE SCALE GENOMIC DNA]</scope>
</reference>
<dbReference type="VEuPathDB" id="PlasmoDB:PVPCR_0100510"/>
<dbReference type="Proteomes" id="UP000515268">
    <property type="component" value="Chromosome PVPCR_01"/>
</dbReference>
<accession>W7AFS4</accession>
<evidence type="ECO:0000313" key="3">
    <source>
        <dbReference type="Proteomes" id="UP000030659"/>
    </source>
</evidence>
<evidence type="ECO:0000313" key="2">
    <source>
        <dbReference type="EMBL" id="EUD70118.1"/>
    </source>
</evidence>
<dbReference type="EMBL" id="KI965407">
    <property type="protein sequence ID" value="EUD70118.1"/>
    <property type="molecule type" value="Genomic_DNA"/>
</dbReference>
<keyword evidence="4" id="KW-1185">Reference proteome</keyword>
<dbReference type="OrthoDB" id="384640at2759"/>
<protein>
    <submittedName>
        <fullName evidence="2">Uncharacterized protein</fullName>
    </submittedName>
</protein>